<comment type="subcellular location">
    <subcellularLocation>
        <location evidence="1">Nucleus</location>
    </subcellularLocation>
    <subcellularLocation>
        <location evidence="1">Chromosome</location>
        <location evidence="1">Telomere</location>
    </subcellularLocation>
</comment>
<keyword evidence="1" id="KW-0548">Nucleotidyltransferase</keyword>
<feature type="region of interest" description="Disordered" evidence="2">
    <location>
        <begin position="1"/>
        <end position="23"/>
    </location>
</feature>
<dbReference type="InterPro" id="IPR003545">
    <property type="entry name" value="Telomerase_RT"/>
</dbReference>
<proteinExistence type="inferred from homology"/>
<keyword evidence="1" id="KW-0695">RNA-directed DNA polymerase</keyword>
<keyword evidence="1" id="KW-0779">Telomere</keyword>
<dbReference type="EC" id="2.7.7.49" evidence="1"/>
<comment type="similarity">
    <text evidence="1">Belongs to the reverse transcriptase family. Telomerase subfamily.</text>
</comment>
<feature type="compositionally biased region" description="Basic residues" evidence="2">
    <location>
        <begin position="1"/>
        <end position="11"/>
    </location>
</feature>
<evidence type="ECO:0000256" key="2">
    <source>
        <dbReference type="SAM" id="MobiDB-lite"/>
    </source>
</evidence>
<dbReference type="AlphaFoldDB" id="A0AAQ3UQU2"/>
<keyword evidence="1" id="KW-0158">Chromosome</keyword>
<name>A0AAQ3UQU2_PASNO</name>
<keyword evidence="4" id="KW-1185">Reference proteome</keyword>
<dbReference type="GO" id="GO:0070034">
    <property type="term" value="F:telomerase RNA binding"/>
    <property type="evidence" value="ECO:0007669"/>
    <property type="project" value="TreeGrafter"/>
</dbReference>
<comment type="function">
    <text evidence="1">Telomerase is a ribonucleoprotein enzyme essential for the replication of chromosome termini in most eukaryotes. It elongates telomeres. It is a reverse transcriptase that adds simple sequence repeats to chromosome ends by copying a template sequence within the RNA component of the enzyme.</text>
</comment>
<dbReference type="GO" id="GO:0000333">
    <property type="term" value="C:telomerase catalytic core complex"/>
    <property type="evidence" value="ECO:0007669"/>
    <property type="project" value="TreeGrafter"/>
</dbReference>
<dbReference type="GO" id="GO:0046872">
    <property type="term" value="F:metal ion binding"/>
    <property type="evidence" value="ECO:0007669"/>
    <property type="project" value="UniProtKB-KW"/>
</dbReference>
<dbReference type="GO" id="GO:0042162">
    <property type="term" value="F:telomeric DNA binding"/>
    <property type="evidence" value="ECO:0007669"/>
    <property type="project" value="TreeGrafter"/>
</dbReference>
<dbReference type="EMBL" id="CP144754">
    <property type="protein sequence ID" value="WVZ96854.1"/>
    <property type="molecule type" value="Genomic_DNA"/>
</dbReference>
<dbReference type="GO" id="GO:0007004">
    <property type="term" value="P:telomere maintenance via telomerase"/>
    <property type="evidence" value="ECO:0007669"/>
    <property type="project" value="TreeGrafter"/>
</dbReference>
<sequence length="331" mass="35919">MARRRRRRPRRGSGGTGRVPPELHRAYGTRARTLGHAVLSLLPPPPPPGTPCPVCRSGAGCLACRRWAHLLREGDTVAYRSLVTRAVCAVAPDAPPPPRYTPGNAGHSQSMLVREIIKSIMMEDRACTTKNVLCSGSREGGQPRCLSTRDLVSSSSWDILLHRIGDLLMCYILRHSSIFLPVKKNIFFQVTGLALNVVLQKTISMSTKAKYRQPQSMIEKCPMPSARPTPRFFPFPIRLVRLHFVQRPAAAAPAPPHCCGSSASAPLGRRRSSASKICAAYASPAPASAPPAGSLARPPDTTSAFPRGLRDARVPLLLCLQALRPARAGRR</sequence>
<keyword evidence="1" id="KW-0539">Nucleus</keyword>
<evidence type="ECO:0000313" key="4">
    <source>
        <dbReference type="Proteomes" id="UP001341281"/>
    </source>
</evidence>
<keyword evidence="1" id="KW-0479">Metal-binding</keyword>
<keyword evidence="1" id="KW-0808">Transferase</keyword>
<protein>
    <recommendedName>
        <fullName evidence="1">Telomerase reverse transcriptase</fullName>
        <ecNumber evidence="1">2.7.7.49</ecNumber>
    </recommendedName>
    <alternativeName>
        <fullName evidence="1">Telomerase catalytic subunit</fullName>
    </alternativeName>
</protein>
<evidence type="ECO:0000256" key="1">
    <source>
        <dbReference type="RuleBase" id="RU365061"/>
    </source>
</evidence>
<dbReference type="PANTHER" id="PTHR12066">
    <property type="entry name" value="TELOMERASE REVERSE TRANSCRIPTASE"/>
    <property type="match status" value="1"/>
</dbReference>
<dbReference type="GO" id="GO:0003720">
    <property type="term" value="F:telomerase activity"/>
    <property type="evidence" value="ECO:0007669"/>
    <property type="project" value="InterPro"/>
</dbReference>
<accession>A0AAQ3UQU2</accession>
<keyword evidence="1" id="KW-0460">Magnesium</keyword>
<gene>
    <name evidence="3" type="ORF">U9M48_042437</name>
</gene>
<feature type="region of interest" description="Disordered" evidence="2">
    <location>
        <begin position="283"/>
        <end position="307"/>
    </location>
</feature>
<feature type="compositionally biased region" description="Low complexity" evidence="2">
    <location>
        <begin position="283"/>
        <end position="299"/>
    </location>
</feature>
<comment type="catalytic activity">
    <reaction evidence="1">
        <text>DNA(n) + a 2'-deoxyribonucleoside 5'-triphosphate = DNA(n+1) + diphosphate</text>
        <dbReference type="Rhea" id="RHEA:22508"/>
        <dbReference type="Rhea" id="RHEA-COMP:17339"/>
        <dbReference type="Rhea" id="RHEA-COMP:17340"/>
        <dbReference type="ChEBI" id="CHEBI:33019"/>
        <dbReference type="ChEBI" id="CHEBI:61560"/>
        <dbReference type="ChEBI" id="CHEBI:173112"/>
        <dbReference type="EC" id="2.7.7.49"/>
    </reaction>
</comment>
<dbReference type="PANTHER" id="PTHR12066:SF0">
    <property type="entry name" value="TELOMERASE REVERSE TRANSCRIPTASE"/>
    <property type="match status" value="1"/>
</dbReference>
<organism evidence="3 4">
    <name type="scientific">Paspalum notatum var. saurae</name>
    <dbReference type="NCBI Taxonomy" id="547442"/>
    <lineage>
        <taxon>Eukaryota</taxon>
        <taxon>Viridiplantae</taxon>
        <taxon>Streptophyta</taxon>
        <taxon>Embryophyta</taxon>
        <taxon>Tracheophyta</taxon>
        <taxon>Spermatophyta</taxon>
        <taxon>Magnoliopsida</taxon>
        <taxon>Liliopsida</taxon>
        <taxon>Poales</taxon>
        <taxon>Poaceae</taxon>
        <taxon>PACMAD clade</taxon>
        <taxon>Panicoideae</taxon>
        <taxon>Andropogonodae</taxon>
        <taxon>Paspaleae</taxon>
        <taxon>Paspalinae</taxon>
        <taxon>Paspalum</taxon>
    </lineage>
</organism>
<evidence type="ECO:0000313" key="3">
    <source>
        <dbReference type="EMBL" id="WVZ96854.1"/>
    </source>
</evidence>
<dbReference type="Proteomes" id="UP001341281">
    <property type="component" value="Chromosome 10"/>
</dbReference>
<reference evidence="3 4" key="1">
    <citation type="submission" date="2024-02" db="EMBL/GenBank/DDBJ databases">
        <title>High-quality chromosome-scale genome assembly of Pensacola bahiagrass (Paspalum notatum Flugge var. saurae).</title>
        <authorList>
            <person name="Vega J.M."/>
            <person name="Podio M."/>
            <person name="Orjuela J."/>
            <person name="Siena L.A."/>
            <person name="Pessino S.C."/>
            <person name="Combes M.C."/>
            <person name="Mariac C."/>
            <person name="Albertini E."/>
            <person name="Pupilli F."/>
            <person name="Ortiz J.P.A."/>
            <person name="Leblanc O."/>
        </authorList>
    </citation>
    <scope>NUCLEOTIDE SEQUENCE [LARGE SCALE GENOMIC DNA]</scope>
    <source>
        <strain evidence="3">R1</strain>
        <tissue evidence="3">Leaf</tissue>
    </source>
</reference>
<dbReference type="GO" id="GO:0000781">
    <property type="term" value="C:chromosome, telomeric region"/>
    <property type="evidence" value="ECO:0007669"/>
    <property type="project" value="UniProtKB-SubCell"/>
</dbReference>